<evidence type="ECO:0000313" key="4">
    <source>
        <dbReference type="Proteomes" id="UP000199318"/>
    </source>
</evidence>
<dbReference type="CDD" id="cd00093">
    <property type="entry name" value="HTH_XRE"/>
    <property type="match status" value="1"/>
</dbReference>
<keyword evidence="4" id="KW-1185">Reference proteome</keyword>
<dbReference type="SUPFAM" id="SSF47413">
    <property type="entry name" value="lambda repressor-like DNA-binding domains"/>
    <property type="match status" value="1"/>
</dbReference>
<dbReference type="AlphaFoldDB" id="A0A1H9VXY3"/>
<evidence type="ECO:0000259" key="2">
    <source>
        <dbReference type="PROSITE" id="PS50943"/>
    </source>
</evidence>
<dbReference type="OrthoDB" id="1859224at2"/>
<dbReference type="SMART" id="SM00530">
    <property type="entry name" value="HTH_XRE"/>
    <property type="match status" value="1"/>
</dbReference>
<name>A0A1H9VXY3_9BACI</name>
<dbReference type="RefSeq" id="WP_093074170.1">
    <property type="nucleotide sequence ID" value="NZ_FOGV01000025.1"/>
</dbReference>
<dbReference type="Pfam" id="PF01381">
    <property type="entry name" value="HTH_3"/>
    <property type="match status" value="1"/>
</dbReference>
<dbReference type="PANTHER" id="PTHR46797:SF1">
    <property type="entry name" value="METHYLPHOSPHONATE SYNTHASE"/>
    <property type="match status" value="1"/>
</dbReference>
<gene>
    <name evidence="3" type="ORF">SAMN05444126_1256</name>
</gene>
<comment type="caution">
    <text evidence="3">The sequence shown here is derived from an EMBL/GenBank/DDBJ whole genome shotgun (WGS) entry which is preliminary data.</text>
</comment>
<feature type="domain" description="HTH cro/C1-type" evidence="2">
    <location>
        <begin position="6"/>
        <end position="61"/>
    </location>
</feature>
<keyword evidence="1" id="KW-0238">DNA-binding</keyword>
<dbReference type="STRING" id="1464123.SAMN05444126_1256"/>
<reference evidence="4" key="1">
    <citation type="submission" date="2016-10" db="EMBL/GenBank/DDBJ databases">
        <authorList>
            <person name="de Groot N.N."/>
        </authorList>
    </citation>
    <scope>NUCLEOTIDE SEQUENCE [LARGE SCALE GENOMIC DNA]</scope>
    <source>
        <strain evidence="4">10nlg</strain>
    </source>
</reference>
<dbReference type="InterPro" id="IPR001387">
    <property type="entry name" value="Cro/C1-type_HTH"/>
</dbReference>
<dbReference type="PANTHER" id="PTHR46797">
    <property type="entry name" value="HTH-TYPE TRANSCRIPTIONAL REGULATOR"/>
    <property type="match status" value="1"/>
</dbReference>
<dbReference type="PROSITE" id="PS50943">
    <property type="entry name" value="HTH_CROC1"/>
    <property type="match status" value="1"/>
</dbReference>
<dbReference type="Gene3D" id="1.10.260.40">
    <property type="entry name" value="lambda repressor-like DNA-binding domains"/>
    <property type="match status" value="1"/>
</dbReference>
<organism evidence="3 4">
    <name type="scientific">Salisediminibacterium halotolerans</name>
    <dbReference type="NCBI Taxonomy" id="517425"/>
    <lineage>
        <taxon>Bacteria</taxon>
        <taxon>Bacillati</taxon>
        <taxon>Bacillota</taxon>
        <taxon>Bacilli</taxon>
        <taxon>Bacillales</taxon>
        <taxon>Bacillaceae</taxon>
        <taxon>Salisediminibacterium</taxon>
    </lineage>
</organism>
<accession>A0A1H9VXY3</accession>
<dbReference type="InterPro" id="IPR050807">
    <property type="entry name" value="TransReg_Diox_bact_type"/>
</dbReference>
<sequence length="120" mass="13823">MIGDNIHYLRLKKGMTLSELARRAKISKSNLSNIERNINQNPSIKVLEKLAAVLDADLSEILGLELQEGATEPSDQSWIEFMEHLRKQGVSVENLNEYKKVLEFIEWQSQQDRKKQRNGS</sequence>
<dbReference type="GO" id="GO:0005829">
    <property type="term" value="C:cytosol"/>
    <property type="evidence" value="ECO:0007669"/>
    <property type="project" value="TreeGrafter"/>
</dbReference>
<evidence type="ECO:0000256" key="1">
    <source>
        <dbReference type="ARBA" id="ARBA00023125"/>
    </source>
</evidence>
<proteinExistence type="predicted"/>
<dbReference type="EMBL" id="FOGV01000025">
    <property type="protein sequence ID" value="SES26379.1"/>
    <property type="molecule type" value="Genomic_DNA"/>
</dbReference>
<evidence type="ECO:0000313" key="3">
    <source>
        <dbReference type="EMBL" id="SES26379.1"/>
    </source>
</evidence>
<protein>
    <submittedName>
        <fullName evidence="3">XRE family transcriptional regulator, master regulator for biofilm formation</fullName>
    </submittedName>
</protein>
<dbReference type="InterPro" id="IPR010982">
    <property type="entry name" value="Lambda_DNA-bd_dom_sf"/>
</dbReference>
<dbReference type="GO" id="GO:0003677">
    <property type="term" value="F:DNA binding"/>
    <property type="evidence" value="ECO:0007669"/>
    <property type="project" value="UniProtKB-KW"/>
</dbReference>
<dbReference type="Proteomes" id="UP000199318">
    <property type="component" value="Unassembled WGS sequence"/>
</dbReference>
<dbReference type="GO" id="GO:0003700">
    <property type="term" value="F:DNA-binding transcription factor activity"/>
    <property type="evidence" value="ECO:0007669"/>
    <property type="project" value="TreeGrafter"/>
</dbReference>